<feature type="domain" description="Cation-transporting P-type ATPase N-terminal" evidence="4">
    <location>
        <begin position="100"/>
        <end position="174"/>
    </location>
</feature>
<dbReference type="SUPFAM" id="SSF81665">
    <property type="entry name" value="Calcium ATPase, transmembrane domain M"/>
    <property type="match status" value="1"/>
</dbReference>
<keyword evidence="2" id="KW-0460">Magnesium</keyword>
<evidence type="ECO:0000256" key="3">
    <source>
        <dbReference type="SAM" id="MobiDB-lite"/>
    </source>
</evidence>
<dbReference type="GO" id="GO:0012505">
    <property type="term" value="C:endomembrane system"/>
    <property type="evidence" value="ECO:0007669"/>
    <property type="project" value="UniProtKB-SubCell"/>
</dbReference>
<comment type="subcellular location">
    <subcellularLocation>
        <location evidence="1">Endomembrane system</location>
        <topology evidence="1">Multi-pass membrane protein</topology>
    </subcellularLocation>
</comment>
<dbReference type="InterPro" id="IPR004014">
    <property type="entry name" value="ATPase_P-typ_cation-transptr_N"/>
</dbReference>
<dbReference type="GO" id="GO:0005388">
    <property type="term" value="F:P-type calcium transporter activity"/>
    <property type="evidence" value="ECO:0007669"/>
    <property type="project" value="TreeGrafter"/>
</dbReference>
<dbReference type="Gene3D" id="1.20.5.170">
    <property type="match status" value="1"/>
</dbReference>
<accession>A0AAD5D1G1</accession>
<reference evidence="5" key="1">
    <citation type="submission" date="2022-06" db="EMBL/GenBank/DDBJ databases">
        <title>Uncovering the hologenomic basis of an extraordinary plant invasion.</title>
        <authorList>
            <person name="Bieker V.C."/>
            <person name="Martin M.D."/>
            <person name="Gilbert T."/>
            <person name="Hodgins K."/>
            <person name="Battlay P."/>
            <person name="Petersen B."/>
            <person name="Wilson J."/>
        </authorList>
    </citation>
    <scope>NUCLEOTIDE SEQUENCE</scope>
    <source>
        <strain evidence="5">AA19_3_7</strain>
        <tissue evidence="5">Leaf</tissue>
    </source>
</reference>
<feature type="region of interest" description="Disordered" evidence="3">
    <location>
        <begin position="1"/>
        <end position="34"/>
    </location>
</feature>
<evidence type="ECO:0000256" key="2">
    <source>
        <dbReference type="ARBA" id="ARBA00022842"/>
    </source>
</evidence>
<dbReference type="GO" id="GO:0005886">
    <property type="term" value="C:plasma membrane"/>
    <property type="evidence" value="ECO:0007669"/>
    <property type="project" value="TreeGrafter"/>
</dbReference>
<gene>
    <name evidence="5" type="ORF">M8C21_027370</name>
</gene>
<dbReference type="EMBL" id="JAMZMK010005736">
    <property type="protein sequence ID" value="KAI7752178.1"/>
    <property type="molecule type" value="Genomic_DNA"/>
</dbReference>
<dbReference type="InterPro" id="IPR023298">
    <property type="entry name" value="ATPase_P-typ_TM_dom_sf"/>
</dbReference>
<organism evidence="5 6">
    <name type="scientific">Ambrosia artemisiifolia</name>
    <name type="common">Common ragweed</name>
    <dbReference type="NCBI Taxonomy" id="4212"/>
    <lineage>
        <taxon>Eukaryota</taxon>
        <taxon>Viridiplantae</taxon>
        <taxon>Streptophyta</taxon>
        <taxon>Embryophyta</taxon>
        <taxon>Tracheophyta</taxon>
        <taxon>Spermatophyta</taxon>
        <taxon>Magnoliopsida</taxon>
        <taxon>eudicotyledons</taxon>
        <taxon>Gunneridae</taxon>
        <taxon>Pentapetalae</taxon>
        <taxon>asterids</taxon>
        <taxon>campanulids</taxon>
        <taxon>Asterales</taxon>
        <taxon>Asteraceae</taxon>
        <taxon>Asteroideae</taxon>
        <taxon>Heliantheae alliance</taxon>
        <taxon>Heliantheae</taxon>
        <taxon>Ambrosia</taxon>
    </lineage>
</organism>
<dbReference type="AlphaFoldDB" id="A0AAD5D1G1"/>
<dbReference type="Proteomes" id="UP001206925">
    <property type="component" value="Unassembled WGS sequence"/>
</dbReference>
<keyword evidence="6" id="KW-1185">Reference proteome</keyword>
<comment type="caution">
    <text evidence="5">The sequence shown here is derived from an EMBL/GenBank/DDBJ whole genome shotgun (WGS) entry which is preliminary data.</text>
</comment>
<protein>
    <recommendedName>
        <fullName evidence="4">Cation-transporting P-type ATPase N-terminal domain-containing protein</fullName>
    </recommendedName>
</protein>
<proteinExistence type="predicted"/>
<evidence type="ECO:0000313" key="6">
    <source>
        <dbReference type="Proteomes" id="UP001206925"/>
    </source>
</evidence>
<dbReference type="Pfam" id="PF12515">
    <property type="entry name" value="CaATP_NAI"/>
    <property type="match status" value="1"/>
</dbReference>
<feature type="non-terminal residue" evidence="5">
    <location>
        <position position="1"/>
    </location>
</feature>
<name>A0AAD5D1G1_AMBAR</name>
<evidence type="ECO:0000256" key="1">
    <source>
        <dbReference type="ARBA" id="ARBA00004127"/>
    </source>
</evidence>
<dbReference type="PANTHER" id="PTHR24093">
    <property type="entry name" value="CATION TRANSPORTING ATPASE"/>
    <property type="match status" value="1"/>
</dbReference>
<dbReference type="InterPro" id="IPR024750">
    <property type="entry name" value="Ca_ATPase_N_dom"/>
</dbReference>
<dbReference type="PANTHER" id="PTHR24093:SF369">
    <property type="entry name" value="CALCIUM-TRANSPORTING ATPASE"/>
    <property type="match status" value="1"/>
</dbReference>
<evidence type="ECO:0000313" key="5">
    <source>
        <dbReference type="EMBL" id="KAI7752178.1"/>
    </source>
</evidence>
<dbReference type="SMART" id="SM00831">
    <property type="entry name" value="Cation_ATPase_N"/>
    <property type="match status" value="1"/>
</dbReference>
<sequence length="192" mass="21061">MSSGGSPYRRFTKDVESGGGGSSRGYDNHESVHDPFDIVRTKSAPIARLKRWRQAALVLNASRRFRTKAPPSPIPTGDYDVSPEQLATMTRDHDFAALQNFGGVKGLAEKLKTNPDKGVHEDEANILERKHVFGANTYPRKKGRSFWRFLLDACRDTTLIILMVAAAASLALGIKTEGIKEGWYDGGSIALA</sequence>
<dbReference type="Pfam" id="PF00690">
    <property type="entry name" value="Cation_ATPase_N"/>
    <property type="match status" value="1"/>
</dbReference>
<dbReference type="GO" id="GO:0005516">
    <property type="term" value="F:calmodulin binding"/>
    <property type="evidence" value="ECO:0007669"/>
    <property type="project" value="InterPro"/>
</dbReference>
<evidence type="ECO:0000259" key="4">
    <source>
        <dbReference type="SMART" id="SM00831"/>
    </source>
</evidence>